<sequence length="111" mass="12835">MFVITRNMVVKEGTSDLVVNKFSQGGIVEEQEGFVDVSVYVKKVRRGDEEVLLIFRWESEEAWKNWEKSPAHIEGHRKNIGKPKPDHIISVKVDKYELKAVKKGKQHTETN</sequence>
<keyword evidence="3" id="KW-1185">Reference proteome</keyword>
<gene>
    <name evidence="2" type="ORF">EM808_23235</name>
</gene>
<dbReference type="AlphaFoldDB" id="A0A3S2W1G5"/>
<dbReference type="Proteomes" id="UP000288024">
    <property type="component" value="Unassembled WGS sequence"/>
</dbReference>
<comment type="caution">
    <text evidence="2">The sequence shown here is derived from an EMBL/GenBank/DDBJ whole genome shotgun (WGS) entry which is preliminary data.</text>
</comment>
<evidence type="ECO:0000313" key="3">
    <source>
        <dbReference type="Proteomes" id="UP000288024"/>
    </source>
</evidence>
<organism evidence="2 3">
    <name type="scientific">Niallia taxi</name>
    <dbReference type="NCBI Taxonomy" id="2499688"/>
    <lineage>
        <taxon>Bacteria</taxon>
        <taxon>Bacillati</taxon>
        <taxon>Bacillota</taxon>
        <taxon>Bacilli</taxon>
        <taxon>Bacillales</taxon>
        <taxon>Bacillaceae</taxon>
        <taxon>Niallia</taxon>
    </lineage>
</organism>
<dbReference type="Gene3D" id="3.30.70.100">
    <property type="match status" value="1"/>
</dbReference>
<keyword evidence="2" id="KW-0503">Monooxygenase</keyword>
<feature type="domain" description="ABM" evidence="1">
    <location>
        <begin position="2"/>
        <end position="98"/>
    </location>
</feature>
<dbReference type="EMBL" id="RZTZ01000014">
    <property type="protein sequence ID" value="RVT57970.1"/>
    <property type="molecule type" value="Genomic_DNA"/>
</dbReference>
<evidence type="ECO:0000259" key="1">
    <source>
        <dbReference type="PROSITE" id="PS51725"/>
    </source>
</evidence>
<dbReference type="PANTHER" id="PTHR34474">
    <property type="entry name" value="SIGNAL TRANSDUCTION PROTEIN TRAP"/>
    <property type="match status" value="1"/>
</dbReference>
<dbReference type="InterPro" id="IPR011008">
    <property type="entry name" value="Dimeric_a/b-barrel"/>
</dbReference>
<evidence type="ECO:0000313" key="2">
    <source>
        <dbReference type="EMBL" id="RVT57970.1"/>
    </source>
</evidence>
<dbReference type="GeneID" id="87617823"/>
<dbReference type="SUPFAM" id="SSF54909">
    <property type="entry name" value="Dimeric alpha+beta barrel"/>
    <property type="match status" value="1"/>
</dbReference>
<keyword evidence="2" id="KW-0560">Oxidoreductase</keyword>
<protein>
    <submittedName>
        <fullName evidence="2">Antibiotic biosynthesis monooxygenase</fullName>
    </submittedName>
</protein>
<dbReference type="Pfam" id="PF03992">
    <property type="entry name" value="ABM"/>
    <property type="match status" value="1"/>
</dbReference>
<proteinExistence type="predicted"/>
<reference evidence="2 3" key="1">
    <citation type="submission" date="2019-01" db="EMBL/GenBank/DDBJ databases">
        <title>Bacillus sp. M5HDSG1-1, whole genome shotgun sequence.</title>
        <authorList>
            <person name="Tuo L."/>
        </authorList>
    </citation>
    <scope>NUCLEOTIDE SEQUENCE [LARGE SCALE GENOMIC DNA]</scope>
    <source>
        <strain evidence="2 3">M5HDSG1-1</strain>
    </source>
</reference>
<dbReference type="GO" id="GO:0004497">
    <property type="term" value="F:monooxygenase activity"/>
    <property type="evidence" value="ECO:0007669"/>
    <property type="project" value="UniProtKB-KW"/>
</dbReference>
<dbReference type="PANTHER" id="PTHR34474:SF1">
    <property type="entry name" value="HEME-DEGRADING MONOOXYGENASE HMOA"/>
    <property type="match status" value="1"/>
</dbReference>
<dbReference type="PROSITE" id="PS51725">
    <property type="entry name" value="ABM"/>
    <property type="match status" value="1"/>
</dbReference>
<accession>A0A3S2W1G5</accession>
<dbReference type="InterPro" id="IPR050404">
    <property type="entry name" value="Heme-degrading_MO"/>
</dbReference>
<dbReference type="RefSeq" id="WP_127741301.1">
    <property type="nucleotide sequence ID" value="NZ_CAJCKN010000080.1"/>
</dbReference>
<name>A0A3S2W1G5_9BACI</name>
<dbReference type="InterPro" id="IPR007138">
    <property type="entry name" value="ABM_dom"/>
</dbReference>